<sequence>MNHWYSRVLEPLLRGSTKNLIEFLRTKGVLKRYVKCISCQQDMETRPYSRNRDGVAFRFFNNRCINYSKYIFICTESLLSSLMYL</sequence>
<protein>
    <submittedName>
        <fullName evidence="1">Uncharacterized protein</fullName>
    </submittedName>
</protein>
<name>A0A1X0Q5C9_9MICR</name>
<dbReference type="AlphaFoldDB" id="A0A1X0Q5C9"/>
<organism evidence="1 2">
    <name type="scientific">Hepatospora eriocheir</name>
    <dbReference type="NCBI Taxonomy" id="1081669"/>
    <lineage>
        <taxon>Eukaryota</taxon>
        <taxon>Fungi</taxon>
        <taxon>Fungi incertae sedis</taxon>
        <taxon>Microsporidia</taxon>
        <taxon>Hepatosporidae</taxon>
        <taxon>Hepatospora</taxon>
    </lineage>
</organism>
<dbReference type="VEuPathDB" id="MicrosporidiaDB:HERIO_2260"/>
<reference evidence="1 2" key="1">
    <citation type="journal article" date="2017" name="Environ. Microbiol.">
        <title>Decay of the glycolytic pathway and adaptation to intranuclear parasitism within Enterocytozoonidae microsporidia.</title>
        <authorList>
            <person name="Wiredu Boakye D."/>
            <person name="Jaroenlak P."/>
            <person name="Prachumwat A."/>
            <person name="Williams T.A."/>
            <person name="Bateman K.S."/>
            <person name="Itsathitphaisarn O."/>
            <person name="Sritunyalucksana K."/>
            <person name="Paszkiewicz K.H."/>
            <person name="Moore K.A."/>
            <person name="Stentiford G.D."/>
            <person name="Williams B.A."/>
        </authorList>
    </citation>
    <scope>NUCLEOTIDE SEQUENCE [LARGE SCALE GENOMIC DNA]</scope>
    <source>
        <strain evidence="2">canceri</strain>
    </source>
</reference>
<gene>
    <name evidence="1" type="ORF">A0H76_2868</name>
</gene>
<dbReference type="VEuPathDB" id="MicrosporidiaDB:A0H76_2868"/>
<evidence type="ECO:0000313" key="1">
    <source>
        <dbReference type="EMBL" id="ORD92808.1"/>
    </source>
</evidence>
<accession>A0A1X0Q5C9</accession>
<dbReference type="EMBL" id="LTAI01002260">
    <property type="protein sequence ID" value="ORD92808.1"/>
    <property type="molecule type" value="Genomic_DNA"/>
</dbReference>
<comment type="caution">
    <text evidence="1">The sequence shown here is derived from an EMBL/GenBank/DDBJ whole genome shotgun (WGS) entry which is preliminary data.</text>
</comment>
<evidence type="ECO:0000313" key="2">
    <source>
        <dbReference type="Proteomes" id="UP000192501"/>
    </source>
</evidence>
<dbReference type="Proteomes" id="UP000192501">
    <property type="component" value="Unassembled WGS sequence"/>
</dbReference>
<proteinExistence type="predicted"/>